<comment type="caution">
    <text evidence="2">The sequence shown here is derived from an EMBL/GenBank/DDBJ whole genome shotgun (WGS) entry which is preliminary data.</text>
</comment>
<gene>
    <name evidence="2" type="ORF">A6R68_21079</name>
</gene>
<feature type="compositionally biased region" description="Basic and acidic residues" evidence="1">
    <location>
        <begin position="14"/>
        <end position="23"/>
    </location>
</feature>
<evidence type="ECO:0000313" key="3">
    <source>
        <dbReference type="Proteomes" id="UP000092124"/>
    </source>
</evidence>
<feature type="compositionally biased region" description="Polar residues" evidence="1">
    <location>
        <begin position="71"/>
        <end position="88"/>
    </location>
</feature>
<reference evidence="2 3" key="1">
    <citation type="submission" date="2016-06" db="EMBL/GenBank/DDBJ databases">
        <title>The Draft Genome Sequence and Annotation of the Desert Woodrat Neotoma lepida.</title>
        <authorList>
            <person name="Campbell M."/>
            <person name="Oakeson K.F."/>
            <person name="Yandell M."/>
            <person name="Halpert J.R."/>
            <person name="Dearing D."/>
        </authorList>
    </citation>
    <scope>NUCLEOTIDE SEQUENCE [LARGE SCALE GENOMIC DNA]</scope>
    <source>
        <strain evidence="2">417</strain>
        <tissue evidence="2">Liver</tissue>
    </source>
</reference>
<keyword evidence="3" id="KW-1185">Reference proteome</keyword>
<protein>
    <submittedName>
        <fullName evidence="2">Uncharacterized protein</fullName>
    </submittedName>
</protein>
<feature type="compositionally biased region" description="Gly residues" evidence="1">
    <location>
        <begin position="26"/>
        <end position="42"/>
    </location>
</feature>
<name>A0A1A6HQI6_NEOLE</name>
<evidence type="ECO:0000313" key="2">
    <source>
        <dbReference type="EMBL" id="OBS80723.1"/>
    </source>
</evidence>
<dbReference type="EMBL" id="LZPO01017321">
    <property type="protein sequence ID" value="OBS80723.1"/>
    <property type="molecule type" value="Genomic_DNA"/>
</dbReference>
<feature type="region of interest" description="Disordered" evidence="1">
    <location>
        <begin position="69"/>
        <end position="88"/>
    </location>
</feature>
<organism evidence="2 3">
    <name type="scientific">Neotoma lepida</name>
    <name type="common">Desert woodrat</name>
    <dbReference type="NCBI Taxonomy" id="56216"/>
    <lineage>
        <taxon>Eukaryota</taxon>
        <taxon>Metazoa</taxon>
        <taxon>Chordata</taxon>
        <taxon>Craniata</taxon>
        <taxon>Vertebrata</taxon>
        <taxon>Euteleostomi</taxon>
        <taxon>Mammalia</taxon>
        <taxon>Eutheria</taxon>
        <taxon>Euarchontoglires</taxon>
        <taxon>Glires</taxon>
        <taxon>Rodentia</taxon>
        <taxon>Myomorpha</taxon>
        <taxon>Muroidea</taxon>
        <taxon>Cricetidae</taxon>
        <taxon>Neotominae</taxon>
        <taxon>Neotoma</taxon>
    </lineage>
</organism>
<feature type="region of interest" description="Disordered" evidence="1">
    <location>
        <begin position="14"/>
        <end position="42"/>
    </location>
</feature>
<proteinExistence type="predicted"/>
<sequence>MQALCIMPKRWEKTKHQMADDAHAAGGPGGPRGPGLGGRFRGGLRGSQPAVLVRAVAVVEAAGLVEAYPVSESSRLPQESQSAVTGTH</sequence>
<dbReference type="Proteomes" id="UP000092124">
    <property type="component" value="Unassembled WGS sequence"/>
</dbReference>
<dbReference type="AlphaFoldDB" id="A0A1A6HQI6"/>
<accession>A0A1A6HQI6</accession>
<evidence type="ECO:0000256" key="1">
    <source>
        <dbReference type="SAM" id="MobiDB-lite"/>
    </source>
</evidence>